<protein>
    <submittedName>
        <fullName evidence="2">Uncharacterized protein</fullName>
    </submittedName>
</protein>
<dbReference type="AlphaFoldDB" id="A0A444W5W5"/>
<keyword evidence="3" id="KW-1185">Reference proteome</keyword>
<dbReference type="EMBL" id="JUIW01000011">
    <property type="protein sequence ID" value="RYJ41260.1"/>
    <property type="molecule type" value="Genomic_DNA"/>
</dbReference>
<evidence type="ECO:0000313" key="3">
    <source>
        <dbReference type="Proteomes" id="UP000289775"/>
    </source>
</evidence>
<proteinExistence type="predicted"/>
<keyword evidence="1" id="KW-0732">Signal</keyword>
<feature type="chain" id="PRO_5019193684" evidence="1">
    <location>
        <begin position="25"/>
        <end position="184"/>
    </location>
</feature>
<accession>A0A444W5W5</accession>
<evidence type="ECO:0000256" key="1">
    <source>
        <dbReference type="SAM" id="SignalP"/>
    </source>
</evidence>
<gene>
    <name evidence="2" type="ORF">NU09_3003</name>
</gene>
<dbReference type="Proteomes" id="UP000289775">
    <property type="component" value="Unassembled WGS sequence"/>
</dbReference>
<organism evidence="2 3">
    <name type="scientific">Flavobacterium beibuense</name>
    <dbReference type="NCBI Taxonomy" id="657326"/>
    <lineage>
        <taxon>Bacteria</taxon>
        <taxon>Pseudomonadati</taxon>
        <taxon>Bacteroidota</taxon>
        <taxon>Flavobacteriia</taxon>
        <taxon>Flavobacteriales</taxon>
        <taxon>Flavobacteriaceae</taxon>
        <taxon>Flavobacterium</taxon>
    </lineage>
</organism>
<evidence type="ECO:0000313" key="2">
    <source>
        <dbReference type="EMBL" id="RYJ41260.1"/>
    </source>
</evidence>
<name>A0A444W5W5_9FLAO</name>
<comment type="caution">
    <text evidence="2">The sequence shown here is derived from an EMBL/GenBank/DDBJ whole genome shotgun (WGS) entry which is preliminary data.</text>
</comment>
<feature type="signal peptide" evidence="1">
    <location>
        <begin position="1"/>
        <end position="24"/>
    </location>
</feature>
<reference evidence="2 3" key="1">
    <citation type="submission" date="2014-12" db="EMBL/GenBank/DDBJ databases">
        <title>Genome sequence of Flavobacterium beibuense RSKm HC5.</title>
        <authorList>
            <person name="Kim J.F."/>
            <person name="Song J.Y."/>
            <person name="Kwak M.-J."/>
            <person name="Lee S.-W."/>
        </authorList>
    </citation>
    <scope>NUCLEOTIDE SEQUENCE [LARGE SCALE GENOMIC DNA]</scope>
    <source>
        <strain evidence="2 3">RSKm HC5</strain>
    </source>
</reference>
<sequence length="184" mass="21723">MKNLFWIILLFLPIVSFSQSKSSAAFFNFLVMYKGAPPSGVKIYSYPGTLKGYVLYDCKRIDADFTLKNNFIKFQKDSIYVGDKKMSYLELKDEENTFKFERISSHSGLSRVVTDTLDFRIYENFNLSQEINKRKIFFKYKDEYYVVRKSIFRRIDTSILKTLDEIDFEDPALKQLAIARLQLQ</sequence>